<keyword evidence="2" id="KW-1185">Reference proteome</keyword>
<evidence type="ECO:0000313" key="2">
    <source>
        <dbReference type="Proteomes" id="UP000475117"/>
    </source>
</evidence>
<dbReference type="RefSeq" id="WP_164365237.1">
    <property type="nucleotide sequence ID" value="NZ_CP066776.1"/>
</dbReference>
<protein>
    <recommendedName>
        <fullName evidence="3">Lipoprotein</fullName>
    </recommendedName>
</protein>
<reference evidence="1 2" key="1">
    <citation type="submission" date="2020-12" db="EMBL/GenBank/DDBJ databases">
        <title>Sulforoseuscoccus oceanibium gen. nov., sp. nov., a representative of the phylum Verrucomicrobia with special cytoplasmic membrane, and proposal of Sulforoseuscoccusaceae fam. nov.</title>
        <authorList>
            <person name="Xi F."/>
        </authorList>
    </citation>
    <scope>NUCLEOTIDE SEQUENCE [LARGE SCALE GENOMIC DNA]</scope>
    <source>
        <strain evidence="1 2">T37</strain>
    </source>
</reference>
<evidence type="ECO:0008006" key="3">
    <source>
        <dbReference type="Google" id="ProtNLM"/>
    </source>
</evidence>
<accession>A0A6B3L575</accession>
<dbReference type="KEGG" id="soa:G3M56_013225"/>
<dbReference type="PROSITE" id="PS51257">
    <property type="entry name" value="PROKAR_LIPOPROTEIN"/>
    <property type="match status" value="1"/>
</dbReference>
<dbReference type="AlphaFoldDB" id="A0A6B3L575"/>
<dbReference type="Proteomes" id="UP000475117">
    <property type="component" value="Chromosome"/>
</dbReference>
<name>A0A6B3L575_9BACT</name>
<dbReference type="EMBL" id="CP066776">
    <property type="protein sequence ID" value="QQL44823.1"/>
    <property type="molecule type" value="Genomic_DNA"/>
</dbReference>
<sequence length="279" mass="31075">MPFRPLLTAALLAALPLAISSCSTSQAASNQATANAASITLSAEQKAKVGRKIWQNESGGKVDGLTHWNHGEDFASLGIGHALWFPAGADEKFIETFPMLMAYMRDRGVKYPAWMGPEMDCPWPNRAAFMRDFRSPKMNELRQFLKRTIPHQTDFIILRQQAAKTKILRAAPASERDTINARWNALTATPEGMFALIDYSNFKGEGTNPAERYQGQGWGILQVLQEMRGTPTGRAAASEFADAAVRVLARRVQLAPPARKESRWTAGWNNRVQRYKQPL</sequence>
<gene>
    <name evidence="1" type="ORF">G3M56_013225</name>
</gene>
<proteinExistence type="predicted"/>
<evidence type="ECO:0000313" key="1">
    <source>
        <dbReference type="EMBL" id="QQL44823.1"/>
    </source>
</evidence>
<organism evidence="1 2">
    <name type="scientific">Sulfuriroseicoccus oceanibius</name>
    <dbReference type="NCBI Taxonomy" id="2707525"/>
    <lineage>
        <taxon>Bacteria</taxon>
        <taxon>Pseudomonadati</taxon>
        <taxon>Verrucomicrobiota</taxon>
        <taxon>Verrucomicrobiia</taxon>
        <taxon>Verrucomicrobiales</taxon>
        <taxon>Verrucomicrobiaceae</taxon>
        <taxon>Sulfuriroseicoccus</taxon>
    </lineage>
</organism>